<evidence type="ECO:0000256" key="1">
    <source>
        <dbReference type="SAM" id="MobiDB-lite"/>
    </source>
</evidence>
<dbReference type="AlphaFoldDB" id="R0LXU2"/>
<protein>
    <submittedName>
        <fullName evidence="2">Uncharacterized protein</fullName>
    </submittedName>
</protein>
<evidence type="ECO:0000313" key="3">
    <source>
        <dbReference type="Proteomes" id="UP000296049"/>
    </source>
</evidence>
<feature type="region of interest" description="Disordered" evidence="1">
    <location>
        <begin position="297"/>
        <end position="320"/>
    </location>
</feature>
<evidence type="ECO:0000313" key="2">
    <source>
        <dbReference type="EMBL" id="EOB06655.1"/>
    </source>
</evidence>
<reference evidence="3" key="1">
    <citation type="journal article" date="2013" name="Nat. Genet.">
        <title>The duck genome and transcriptome provide insight into an avian influenza virus reservoir species.</title>
        <authorList>
            <person name="Huang Y."/>
            <person name="Li Y."/>
            <person name="Burt D.W."/>
            <person name="Chen H."/>
            <person name="Zhang Y."/>
            <person name="Qian W."/>
            <person name="Kim H."/>
            <person name="Gan S."/>
            <person name="Zhao Y."/>
            <person name="Li J."/>
            <person name="Yi K."/>
            <person name="Feng H."/>
            <person name="Zhu P."/>
            <person name="Li B."/>
            <person name="Liu Q."/>
            <person name="Fairley S."/>
            <person name="Magor K.E."/>
            <person name="Du Z."/>
            <person name="Hu X."/>
            <person name="Goodman L."/>
            <person name="Tafer H."/>
            <person name="Vignal A."/>
            <person name="Lee T."/>
            <person name="Kim K.W."/>
            <person name="Sheng Z."/>
            <person name="An Y."/>
            <person name="Searle S."/>
            <person name="Herrero J."/>
            <person name="Groenen M.A."/>
            <person name="Crooijmans R.P."/>
            <person name="Faraut T."/>
            <person name="Cai Q."/>
            <person name="Webster R.G."/>
            <person name="Aldridge J.R."/>
            <person name="Warren W.C."/>
            <person name="Bartschat S."/>
            <person name="Kehr S."/>
            <person name="Marz M."/>
            <person name="Stadler P.F."/>
            <person name="Smith J."/>
            <person name="Kraus R.H."/>
            <person name="Zhao Y."/>
            <person name="Ren L."/>
            <person name="Fei J."/>
            <person name="Morisson M."/>
            <person name="Kaiser P."/>
            <person name="Griffin D.K."/>
            <person name="Rao M."/>
            <person name="Pitel F."/>
            <person name="Wang J."/>
            <person name="Li N."/>
        </authorList>
    </citation>
    <scope>NUCLEOTIDE SEQUENCE [LARGE SCALE GENOMIC DNA]</scope>
</reference>
<dbReference type="Proteomes" id="UP000296049">
    <property type="component" value="Unassembled WGS sequence"/>
</dbReference>
<proteinExistence type="predicted"/>
<dbReference type="EMBL" id="KB742588">
    <property type="protein sequence ID" value="EOB06655.1"/>
    <property type="molecule type" value="Genomic_DNA"/>
</dbReference>
<gene>
    <name evidence="2" type="ORF">Anapl_03159</name>
</gene>
<keyword evidence="3" id="KW-1185">Reference proteome</keyword>
<accession>R0LXU2</accession>
<feature type="compositionally biased region" description="Basic and acidic residues" evidence="1">
    <location>
        <begin position="568"/>
        <end position="590"/>
    </location>
</feature>
<feature type="region of interest" description="Disordered" evidence="1">
    <location>
        <begin position="556"/>
        <end position="590"/>
    </location>
</feature>
<name>R0LXU2_ANAPL</name>
<organism evidence="2 3">
    <name type="scientific">Anas platyrhynchos</name>
    <name type="common">Mallard</name>
    <name type="synonym">Anas boschas</name>
    <dbReference type="NCBI Taxonomy" id="8839"/>
    <lineage>
        <taxon>Eukaryota</taxon>
        <taxon>Metazoa</taxon>
        <taxon>Chordata</taxon>
        <taxon>Craniata</taxon>
        <taxon>Vertebrata</taxon>
        <taxon>Euteleostomi</taxon>
        <taxon>Archelosauria</taxon>
        <taxon>Archosauria</taxon>
        <taxon>Dinosauria</taxon>
        <taxon>Saurischia</taxon>
        <taxon>Theropoda</taxon>
        <taxon>Coelurosauria</taxon>
        <taxon>Aves</taxon>
        <taxon>Neognathae</taxon>
        <taxon>Galloanserae</taxon>
        <taxon>Anseriformes</taxon>
        <taxon>Anatidae</taxon>
        <taxon>Anatinae</taxon>
        <taxon>Anas</taxon>
    </lineage>
</organism>
<sequence length="590" mass="62646">MESSQQVFVKGDEVQRPDLLSTLLTTPCTSSRYRWQAATSAEVACVAVQSLELADPVKACCCRERVLSVLPSPGLGKSVHLSLCLPGSFWKSFILMAFAKMASPALGVLRASSRCRPALKHAEAKQMKGMRFSLPAAGLPEKSLPAPADFIASLPADPKVTSQRGEKSAGVPCLLQIEIFCNYLASSITATLTYGQLLAGSKHRFKCFKNTCNKAVAEQGIAVSVDSAAELLSDSQEGKEVKIKEKLSTLIVVSDLKSNESEQQGAVSTTSRFPRAAYSCQLVPVPAVVSISLSGPRKRTGLSMPTGGAPSPAQPGHRPAAHAQLGSGVCLHSCLLAGHLLTCGATTSARTALGTRTADGHVLRLGLGLSQSVLDLRNPEIRPLMIQVRLCLVWQVGLGQQGAESSWGSWSLFQHTQPCAGLAVQEGAREPSAKGLPWSRTYPSSLESAMHLKLKQAWHPGVLVHKCWVLVRSGVPACPGRSARVLIACDTCACRRGIASFCPSGLGLLRVACDEPSGVTLKCSTAFAQEGARSDDKAVPHLPVCVTAGHCVRGGCGAGRQRRHRRAGERSPSDLCPPRDLEGTERQQEK</sequence>